<organism evidence="1 2">
    <name type="scientific">Leptospira inadai serovar Lyme</name>
    <dbReference type="NCBI Taxonomy" id="293084"/>
    <lineage>
        <taxon>Bacteria</taxon>
        <taxon>Pseudomonadati</taxon>
        <taxon>Spirochaetota</taxon>
        <taxon>Spirochaetia</taxon>
        <taxon>Leptospirales</taxon>
        <taxon>Leptospiraceae</taxon>
        <taxon>Leptospira</taxon>
    </lineage>
</organism>
<comment type="caution">
    <text evidence="1">The sequence shown here is derived from an EMBL/GenBank/DDBJ whole genome shotgun (WGS) entry which is preliminary data.</text>
</comment>
<evidence type="ECO:0000313" key="1">
    <source>
        <dbReference type="EMBL" id="PNV72288.1"/>
    </source>
</evidence>
<proteinExistence type="predicted"/>
<dbReference type="EMBL" id="MCRM02000033">
    <property type="protein sequence ID" value="PNV72288.1"/>
    <property type="molecule type" value="Genomic_DNA"/>
</dbReference>
<name>A0ABX4YDI0_9LEPT</name>
<sequence length="72" mass="8005">MKRKESKVLCSELGLVSGIISHWKKKFALEFPDNEDLKIAAGRRIQALEKEVSLLKGQGDILKKAVGITLNL</sequence>
<gene>
    <name evidence="1" type="ORF">BES34_019745</name>
</gene>
<reference evidence="1" key="1">
    <citation type="submission" date="2018-01" db="EMBL/GenBank/DDBJ databases">
        <title>Genomic characterization of Leptospira inadai serogroup Lyme isolated from captured rat in Brazil and comparative analysis with human reference strain.</title>
        <authorList>
            <person name="Moreno L.Z."/>
            <person name="Loureiro A.P."/>
            <person name="Miraglia F."/>
            <person name="Kremer F.S."/>
            <person name="Eslabao M.R."/>
            <person name="Dellagostin O.A."/>
            <person name="Lilenbaum W."/>
            <person name="Moreno A.M."/>
        </authorList>
    </citation>
    <scope>NUCLEOTIDE SEQUENCE [LARGE SCALE GENOMIC DNA]</scope>
    <source>
        <strain evidence="1">M34/99</strain>
    </source>
</reference>
<keyword evidence="2" id="KW-1185">Reference proteome</keyword>
<dbReference type="RefSeq" id="WP_010410240.1">
    <property type="nucleotide sequence ID" value="NZ_MCRM02000033.1"/>
</dbReference>
<dbReference type="Proteomes" id="UP000094669">
    <property type="component" value="Unassembled WGS sequence"/>
</dbReference>
<accession>A0ABX4YDI0</accession>
<evidence type="ECO:0008006" key="3">
    <source>
        <dbReference type="Google" id="ProtNLM"/>
    </source>
</evidence>
<evidence type="ECO:0000313" key="2">
    <source>
        <dbReference type="Proteomes" id="UP000094669"/>
    </source>
</evidence>
<protein>
    <recommendedName>
        <fullName evidence="3">Transposase</fullName>
    </recommendedName>
</protein>